<organism evidence="2 3">
    <name type="scientific">Pegethrix bostrychoides GSE-TBD4-15B</name>
    <dbReference type="NCBI Taxonomy" id="2839662"/>
    <lineage>
        <taxon>Bacteria</taxon>
        <taxon>Bacillati</taxon>
        <taxon>Cyanobacteriota</taxon>
        <taxon>Cyanophyceae</taxon>
        <taxon>Oculatellales</taxon>
        <taxon>Oculatellaceae</taxon>
        <taxon>Pegethrix</taxon>
    </lineage>
</organism>
<sequence length="55" mass="6259">MNPKPLRTARAAWRKVLESVWVSGAERSDGRTRHRPAPPTRATDPRHKKASRLSD</sequence>
<protein>
    <submittedName>
        <fullName evidence="2">Uncharacterized protein</fullName>
    </submittedName>
</protein>
<proteinExistence type="predicted"/>
<accession>A0A951U6P8</accession>
<feature type="compositionally biased region" description="Basic residues" evidence="1">
    <location>
        <begin position="46"/>
        <end position="55"/>
    </location>
</feature>
<name>A0A951U6P8_9CYAN</name>
<dbReference type="EMBL" id="JAHHHV010000081">
    <property type="protein sequence ID" value="MBW4467880.1"/>
    <property type="molecule type" value="Genomic_DNA"/>
</dbReference>
<reference evidence="2" key="1">
    <citation type="submission" date="2021-05" db="EMBL/GenBank/DDBJ databases">
        <authorList>
            <person name="Pietrasiak N."/>
            <person name="Ward R."/>
            <person name="Stajich J.E."/>
            <person name="Kurbessoian T."/>
        </authorList>
    </citation>
    <scope>NUCLEOTIDE SEQUENCE</scope>
    <source>
        <strain evidence="2">GSE-TBD4-15B</strain>
    </source>
</reference>
<evidence type="ECO:0000256" key="1">
    <source>
        <dbReference type="SAM" id="MobiDB-lite"/>
    </source>
</evidence>
<gene>
    <name evidence="2" type="ORF">KME07_20835</name>
</gene>
<comment type="caution">
    <text evidence="2">The sequence shown here is derived from an EMBL/GenBank/DDBJ whole genome shotgun (WGS) entry which is preliminary data.</text>
</comment>
<evidence type="ECO:0000313" key="2">
    <source>
        <dbReference type="EMBL" id="MBW4467880.1"/>
    </source>
</evidence>
<reference evidence="2" key="2">
    <citation type="journal article" date="2022" name="Microbiol. Resour. Announc.">
        <title>Metagenome Sequencing to Explore Phylogenomics of Terrestrial Cyanobacteria.</title>
        <authorList>
            <person name="Ward R.D."/>
            <person name="Stajich J.E."/>
            <person name="Johansen J.R."/>
            <person name="Huntemann M."/>
            <person name="Clum A."/>
            <person name="Foster B."/>
            <person name="Foster B."/>
            <person name="Roux S."/>
            <person name="Palaniappan K."/>
            <person name="Varghese N."/>
            <person name="Mukherjee S."/>
            <person name="Reddy T.B.K."/>
            <person name="Daum C."/>
            <person name="Copeland A."/>
            <person name="Chen I.A."/>
            <person name="Ivanova N.N."/>
            <person name="Kyrpides N.C."/>
            <person name="Shapiro N."/>
            <person name="Eloe-Fadrosh E.A."/>
            <person name="Pietrasiak N."/>
        </authorList>
    </citation>
    <scope>NUCLEOTIDE SEQUENCE</scope>
    <source>
        <strain evidence="2">GSE-TBD4-15B</strain>
    </source>
</reference>
<dbReference type="Proteomes" id="UP000707356">
    <property type="component" value="Unassembled WGS sequence"/>
</dbReference>
<feature type="region of interest" description="Disordered" evidence="1">
    <location>
        <begin position="21"/>
        <end position="55"/>
    </location>
</feature>
<evidence type="ECO:0000313" key="3">
    <source>
        <dbReference type="Proteomes" id="UP000707356"/>
    </source>
</evidence>
<dbReference type="AlphaFoldDB" id="A0A951U6P8"/>